<organism evidence="4 5">
    <name type="scientific">Saccharothrix longispora</name>
    <dbReference type="NCBI Taxonomy" id="33920"/>
    <lineage>
        <taxon>Bacteria</taxon>
        <taxon>Bacillati</taxon>
        <taxon>Actinomycetota</taxon>
        <taxon>Actinomycetes</taxon>
        <taxon>Pseudonocardiales</taxon>
        <taxon>Pseudonocardiaceae</taxon>
        <taxon>Saccharothrix</taxon>
    </lineage>
</organism>
<feature type="domain" description="CBM2" evidence="3">
    <location>
        <begin position="32"/>
        <end position="142"/>
    </location>
</feature>
<proteinExistence type="predicted"/>
<dbReference type="CDD" id="cd01831">
    <property type="entry name" value="Endoglucanase_E_like"/>
    <property type="match status" value="1"/>
</dbReference>
<protein>
    <submittedName>
        <fullName evidence="4">Lysophospholipase L1-like esterase</fullName>
    </submittedName>
</protein>
<evidence type="ECO:0000313" key="4">
    <source>
        <dbReference type="EMBL" id="MDR6594315.1"/>
    </source>
</evidence>
<dbReference type="InterPro" id="IPR008965">
    <property type="entry name" value="CBM2/CBM3_carb-bd_dom_sf"/>
</dbReference>
<dbReference type="Gene3D" id="2.60.40.290">
    <property type="match status" value="1"/>
</dbReference>
<dbReference type="SUPFAM" id="SSF52266">
    <property type="entry name" value="SGNH hydrolase"/>
    <property type="match status" value="1"/>
</dbReference>
<dbReference type="InterPro" id="IPR040794">
    <property type="entry name" value="CE2_N"/>
</dbReference>
<dbReference type="PANTHER" id="PTHR37834:SF2">
    <property type="entry name" value="ESTERASE, SGNH HYDROLASE-TYPE"/>
    <property type="match status" value="1"/>
</dbReference>
<keyword evidence="2" id="KW-0732">Signal</keyword>
<comment type="caution">
    <text evidence="4">The sequence shown here is derived from an EMBL/GenBank/DDBJ whole genome shotgun (WGS) entry which is preliminary data.</text>
</comment>
<feature type="compositionally biased region" description="Low complexity" evidence="1">
    <location>
        <begin position="140"/>
        <end position="161"/>
    </location>
</feature>
<evidence type="ECO:0000256" key="1">
    <source>
        <dbReference type="SAM" id="MobiDB-lite"/>
    </source>
</evidence>
<dbReference type="SMART" id="SM00637">
    <property type="entry name" value="CBD_II"/>
    <property type="match status" value="1"/>
</dbReference>
<dbReference type="Pfam" id="PF00553">
    <property type="entry name" value="CBM_2"/>
    <property type="match status" value="1"/>
</dbReference>
<dbReference type="Proteomes" id="UP001268819">
    <property type="component" value="Unassembled WGS sequence"/>
</dbReference>
<keyword evidence="5" id="KW-1185">Reference proteome</keyword>
<dbReference type="InterPro" id="IPR037461">
    <property type="entry name" value="CtCE2-like_dom"/>
</dbReference>
<dbReference type="InterPro" id="IPR052762">
    <property type="entry name" value="PCW_deacetylase/CE"/>
</dbReference>
<feature type="region of interest" description="Disordered" evidence="1">
    <location>
        <begin position="134"/>
        <end position="166"/>
    </location>
</feature>
<dbReference type="InterPro" id="IPR036514">
    <property type="entry name" value="SGNH_hydro_sf"/>
</dbReference>
<evidence type="ECO:0000259" key="3">
    <source>
        <dbReference type="PROSITE" id="PS51173"/>
    </source>
</evidence>
<dbReference type="InterPro" id="IPR013830">
    <property type="entry name" value="SGNH_hydro"/>
</dbReference>
<dbReference type="Gene3D" id="3.40.50.1110">
    <property type="entry name" value="SGNH hydrolase"/>
    <property type="match status" value="1"/>
</dbReference>
<dbReference type="Pfam" id="PF13472">
    <property type="entry name" value="Lipase_GDSL_2"/>
    <property type="match status" value="1"/>
</dbReference>
<name>A0ABU1PUK6_9PSEU</name>
<feature type="chain" id="PRO_5047336349" evidence="2">
    <location>
        <begin position="36"/>
        <end position="504"/>
    </location>
</feature>
<dbReference type="InterPro" id="IPR001919">
    <property type="entry name" value="CBD2"/>
</dbReference>
<dbReference type="PROSITE" id="PS51173">
    <property type="entry name" value="CBM2"/>
    <property type="match status" value="1"/>
</dbReference>
<dbReference type="InterPro" id="IPR012291">
    <property type="entry name" value="CBM2_carb-bd_dom_sf"/>
</dbReference>
<dbReference type="Gene3D" id="2.60.120.260">
    <property type="entry name" value="Galactose-binding domain-like"/>
    <property type="match status" value="1"/>
</dbReference>
<feature type="signal peptide" evidence="2">
    <location>
        <begin position="1"/>
        <end position="35"/>
    </location>
</feature>
<accession>A0ABU1PUK6</accession>
<dbReference type="PANTHER" id="PTHR37834">
    <property type="entry name" value="GDSL-LIKE LIPASE/ACYLHYDROLASE DOMAIN PROTEIN (AFU_ORTHOLOGUE AFUA_2G00620)"/>
    <property type="match status" value="1"/>
</dbReference>
<dbReference type="Pfam" id="PF17996">
    <property type="entry name" value="CE2_N"/>
    <property type="match status" value="1"/>
</dbReference>
<evidence type="ECO:0000256" key="2">
    <source>
        <dbReference type="SAM" id="SignalP"/>
    </source>
</evidence>
<sequence>MHMPFPHSNRTRAGLAVAAVGAAVVATLTSLPAQAATGCRVTYQVGSQWQGGFTANVGITNLGDPVTSWRLTWSFAAGQKITQAWGGTATQSGAQVAMGNASWNGVLGTGAGTGVGFNGSWDGSTNPVPTDFALNGTRCTGTPTTTTTTTATTTTTTTTTTPQQPGDALARVHTAGRVKATANALQYTWPGVYFEGRFRGTGVGIVLDDAHNDYDVQVDGTTAATLVRPGRTTHWVRGLADTEHRVRLVKRTESPWTAGGFGGFTAAPGGEVLDKPAARTRQVEFIGDSLTVGYGNMSTTRDCSANGGVDRNTNADLGFAAQAARSLNADYQVNAHSGRGMVRNYNGQDPGTDFRTHYDRVLQHAAGDVWQNPGTWRPQLVVVGLGVNDFSTPLNAGEPWTPDSLVSAYKTAYQGFIDTLRARYGAGTTIVVSANAYSGNAAFPQAAQQVVRERNQRGDAAVRYWYYDAPDLDRLGCDWHYSLRDDRIIAGLLTDYVAGLGLDW</sequence>
<dbReference type="EMBL" id="JAVDSG010000001">
    <property type="protein sequence ID" value="MDR6594315.1"/>
    <property type="molecule type" value="Genomic_DNA"/>
</dbReference>
<gene>
    <name evidence="4" type="ORF">J2S66_002699</name>
</gene>
<reference evidence="4 5" key="1">
    <citation type="submission" date="2023-07" db="EMBL/GenBank/DDBJ databases">
        <title>Sequencing the genomes of 1000 actinobacteria strains.</title>
        <authorList>
            <person name="Klenk H.-P."/>
        </authorList>
    </citation>
    <scope>NUCLEOTIDE SEQUENCE [LARGE SCALE GENOMIC DNA]</scope>
    <source>
        <strain evidence="4 5">DSM 43749</strain>
    </source>
</reference>
<dbReference type="SUPFAM" id="SSF49384">
    <property type="entry name" value="Carbohydrate-binding domain"/>
    <property type="match status" value="1"/>
</dbReference>
<evidence type="ECO:0000313" key="5">
    <source>
        <dbReference type="Proteomes" id="UP001268819"/>
    </source>
</evidence>